<evidence type="ECO:0000313" key="9">
    <source>
        <dbReference type="EMBL" id="MBM7621416.1"/>
    </source>
</evidence>
<dbReference type="SMART" id="SM00014">
    <property type="entry name" value="acidPPc"/>
    <property type="match status" value="1"/>
</dbReference>
<dbReference type="Pfam" id="PF01569">
    <property type="entry name" value="PAP2"/>
    <property type="match status" value="1"/>
</dbReference>
<dbReference type="Proteomes" id="UP000737402">
    <property type="component" value="Unassembled WGS sequence"/>
</dbReference>
<keyword evidence="4 9" id="KW-0378">Hydrolase</keyword>
<evidence type="ECO:0000256" key="4">
    <source>
        <dbReference type="ARBA" id="ARBA00022801"/>
    </source>
</evidence>
<dbReference type="InterPro" id="IPR036938">
    <property type="entry name" value="PAP2/HPO_sf"/>
</dbReference>
<evidence type="ECO:0000256" key="2">
    <source>
        <dbReference type="ARBA" id="ARBA00022475"/>
    </source>
</evidence>
<organism evidence="9 10">
    <name type="scientific">Sutcliffiella tianshenii</name>
    <dbReference type="NCBI Taxonomy" id="1463404"/>
    <lineage>
        <taxon>Bacteria</taxon>
        <taxon>Bacillati</taxon>
        <taxon>Bacillota</taxon>
        <taxon>Bacilli</taxon>
        <taxon>Bacillales</taxon>
        <taxon>Bacillaceae</taxon>
        <taxon>Sutcliffiella</taxon>
    </lineage>
</organism>
<dbReference type="CDD" id="cd01610">
    <property type="entry name" value="PAP2_like"/>
    <property type="match status" value="1"/>
</dbReference>
<evidence type="ECO:0000256" key="7">
    <source>
        <dbReference type="SAM" id="Phobius"/>
    </source>
</evidence>
<evidence type="ECO:0000259" key="8">
    <source>
        <dbReference type="SMART" id="SM00014"/>
    </source>
</evidence>
<keyword evidence="6 7" id="KW-0472">Membrane</keyword>
<name>A0ABS2P378_9BACI</name>
<protein>
    <submittedName>
        <fullName evidence="9">Undecaprenyl-diphosphatase</fullName>
        <ecNumber evidence="9">3.6.1.27</ecNumber>
    </submittedName>
</protein>
<feature type="transmembrane region" description="Helical" evidence="7">
    <location>
        <begin position="123"/>
        <end position="144"/>
    </location>
</feature>
<feature type="transmembrane region" description="Helical" evidence="7">
    <location>
        <begin position="30"/>
        <end position="55"/>
    </location>
</feature>
<dbReference type="RefSeq" id="WP_204418202.1">
    <property type="nucleotide sequence ID" value="NZ_JAFBED010000007.1"/>
</dbReference>
<gene>
    <name evidence="9" type="ORF">JOC95_003289</name>
</gene>
<evidence type="ECO:0000256" key="1">
    <source>
        <dbReference type="ARBA" id="ARBA00004651"/>
    </source>
</evidence>
<evidence type="ECO:0000256" key="5">
    <source>
        <dbReference type="ARBA" id="ARBA00022989"/>
    </source>
</evidence>
<feature type="transmembrane region" description="Helical" evidence="7">
    <location>
        <begin position="61"/>
        <end position="80"/>
    </location>
</feature>
<evidence type="ECO:0000313" key="10">
    <source>
        <dbReference type="Proteomes" id="UP000737402"/>
    </source>
</evidence>
<dbReference type="EMBL" id="JAFBED010000007">
    <property type="protein sequence ID" value="MBM7621416.1"/>
    <property type="molecule type" value="Genomic_DNA"/>
</dbReference>
<accession>A0ABS2P378</accession>
<keyword evidence="10" id="KW-1185">Reference proteome</keyword>
<keyword evidence="5 7" id="KW-1133">Transmembrane helix</keyword>
<feature type="transmembrane region" description="Helical" evidence="7">
    <location>
        <begin position="156"/>
        <end position="177"/>
    </location>
</feature>
<comment type="subcellular location">
    <subcellularLocation>
        <location evidence="1">Cell membrane</location>
        <topology evidence="1">Multi-pass membrane protein</topology>
    </subcellularLocation>
</comment>
<dbReference type="PANTHER" id="PTHR14969">
    <property type="entry name" value="SPHINGOSINE-1-PHOSPHATE PHOSPHOHYDROLASE"/>
    <property type="match status" value="1"/>
</dbReference>
<keyword evidence="3 7" id="KW-0812">Transmembrane</keyword>
<dbReference type="Gene3D" id="1.20.144.10">
    <property type="entry name" value="Phosphatidic acid phosphatase type 2/haloperoxidase"/>
    <property type="match status" value="1"/>
</dbReference>
<sequence length="183" mass="19990">MIKFLHNFYDFDCHLFRGINRHFEKKALNLFFRTITHAGGASFTISTIILIILLGSSSLRYAAIASGIALGISHIPVSIMKKFYPRKRPYLALAEIKVANSPLKDHSFPSGHTTAIFSAVLPFILYAPSAAVILLPLAISVGISRMYLGLHYPSDVAVGCILGTSVGCFSYLALASFHPYALI</sequence>
<keyword evidence="2" id="KW-1003">Cell membrane</keyword>
<proteinExistence type="predicted"/>
<feature type="domain" description="Phosphatidic acid phosphatase type 2/haloperoxidase" evidence="8">
    <location>
        <begin position="59"/>
        <end position="171"/>
    </location>
</feature>
<dbReference type="PANTHER" id="PTHR14969:SF62">
    <property type="entry name" value="DECAPRENYLPHOSPHORYL-5-PHOSPHORIBOSE PHOSPHATASE RV3807C-RELATED"/>
    <property type="match status" value="1"/>
</dbReference>
<dbReference type="GO" id="GO:0050380">
    <property type="term" value="F:undecaprenyl-diphosphatase activity"/>
    <property type="evidence" value="ECO:0007669"/>
    <property type="project" value="UniProtKB-EC"/>
</dbReference>
<dbReference type="SUPFAM" id="SSF48317">
    <property type="entry name" value="Acid phosphatase/Vanadium-dependent haloperoxidase"/>
    <property type="match status" value="1"/>
</dbReference>
<evidence type="ECO:0000256" key="3">
    <source>
        <dbReference type="ARBA" id="ARBA00022692"/>
    </source>
</evidence>
<dbReference type="InterPro" id="IPR000326">
    <property type="entry name" value="PAP2/HPO"/>
</dbReference>
<dbReference type="EC" id="3.6.1.27" evidence="9"/>
<reference evidence="9 10" key="1">
    <citation type="submission" date="2021-01" db="EMBL/GenBank/DDBJ databases">
        <title>Genomic Encyclopedia of Type Strains, Phase IV (KMG-IV): sequencing the most valuable type-strain genomes for metagenomic binning, comparative biology and taxonomic classification.</title>
        <authorList>
            <person name="Goeker M."/>
        </authorList>
    </citation>
    <scope>NUCLEOTIDE SEQUENCE [LARGE SCALE GENOMIC DNA]</scope>
    <source>
        <strain evidence="9 10">DSM 25879</strain>
    </source>
</reference>
<evidence type="ECO:0000256" key="6">
    <source>
        <dbReference type="ARBA" id="ARBA00023136"/>
    </source>
</evidence>
<comment type="caution">
    <text evidence="9">The sequence shown here is derived from an EMBL/GenBank/DDBJ whole genome shotgun (WGS) entry which is preliminary data.</text>
</comment>